<dbReference type="Gene3D" id="3.30.420.10">
    <property type="entry name" value="Ribonuclease H-like superfamily/Ribonuclease H"/>
    <property type="match status" value="1"/>
</dbReference>
<feature type="domain" description="Integrase catalytic" evidence="1">
    <location>
        <begin position="24"/>
        <end position="143"/>
    </location>
</feature>
<keyword evidence="3" id="KW-1185">Reference proteome</keyword>
<reference evidence="2" key="2">
    <citation type="submission" date="2025-08" db="UniProtKB">
        <authorList>
            <consortium name="Ensembl"/>
        </authorList>
    </citation>
    <scope>IDENTIFICATION</scope>
</reference>
<dbReference type="InterPro" id="IPR036397">
    <property type="entry name" value="RNaseH_sf"/>
</dbReference>
<evidence type="ECO:0000259" key="1">
    <source>
        <dbReference type="PROSITE" id="PS50994"/>
    </source>
</evidence>
<dbReference type="Pfam" id="PF24626">
    <property type="entry name" value="SH3_Tf2-1"/>
    <property type="match status" value="1"/>
</dbReference>
<dbReference type="GO" id="GO:0003676">
    <property type="term" value="F:nucleic acid binding"/>
    <property type="evidence" value="ECO:0007669"/>
    <property type="project" value="InterPro"/>
</dbReference>
<dbReference type="Ensembl" id="ENSAPET00000011659.1">
    <property type="protein sequence ID" value="ENSAPEP00000011354.1"/>
    <property type="gene ID" value="ENSAPEG00000008129.1"/>
</dbReference>
<organism evidence="2 3">
    <name type="scientific">Amphiprion percula</name>
    <name type="common">Orange clownfish</name>
    <name type="synonym">Lutjanus percula</name>
    <dbReference type="NCBI Taxonomy" id="161767"/>
    <lineage>
        <taxon>Eukaryota</taxon>
        <taxon>Metazoa</taxon>
        <taxon>Chordata</taxon>
        <taxon>Craniata</taxon>
        <taxon>Vertebrata</taxon>
        <taxon>Euteleostomi</taxon>
        <taxon>Actinopterygii</taxon>
        <taxon>Neopterygii</taxon>
        <taxon>Teleostei</taxon>
        <taxon>Neoteleostei</taxon>
        <taxon>Acanthomorphata</taxon>
        <taxon>Ovalentaria</taxon>
        <taxon>Pomacentridae</taxon>
        <taxon>Amphiprion</taxon>
    </lineage>
</organism>
<reference evidence="2" key="3">
    <citation type="submission" date="2025-09" db="UniProtKB">
        <authorList>
            <consortium name="Ensembl"/>
        </authorList>
    </citation>
    <scope>IDENTIFICATION</scope>
</reference>
<dbReference type="AlphaFoldDB" id="A0A3P8SHI7"/>
<name>A0A3P8SHI7_AMPPE</name>
<dbReference type="Proteomes" id="UP000265080">
    <property type="component" value="Chromosome 9"/>
</dbReference>
<dbReference type="GeneTree" id="ENSGT01000000214408"/>
<dbReference type="PANTHER" id="PTHR37984">
    <property type="entry name" value="PROTEIN CBG26694"/>
    <property type="match status" value="1"/>
</dbReference>
<dbReference type="PROSITE" id="PS50994">
    <property type="entry name" value="INTEGRASE"/>
    <property type="match status" value="1"/>
</dbReference>
<proteinExistence type="predicted"/>
<dbReference type="PANTHER" id="PTHR37984:SF5">
    <property type="entry name" value="PROTEIN NYNRIN-LIKE"/>
    <property type="match status" value="1"/>
</dbReference>
<protein>
    <recommendedName>
        <fullName evidence="1">Integrase catalytic domain-containing protein</fullName>
    </recommendedName>
</protein>
<sequence>MCCLVQLEIGGTLPMATHIPGLELFPLRTATAESISRILTQEIFTRWGITDYILSDRGSQFLSSIFQATCKTWNMSQKLTSAYHPQTNLTERVNRTLKTMIASFVGSQHKQWDKHLPEFRFALNSAVHESTGVTPAELNLCGPLRGPLDVVLQPQDAVPDSAVYSKISQLNDLKAFVSKNLSLARKRQKSNYDKHRRDMSFEKKDRVWLRAHPMSKAEKSFTAKLAPKWQGPYRILQQTGSLNYEVVLEDSGEDHRNVHISRLKPCYPTAEDMDELQRHQLQGIFEEETEVEEFFGFQTTATQCSPTSMVLLATAKPRLIHQIARWR</sequence>
<dbReference type="InterPro" id="IPR012337">
    <property type="entry name" value="RNaseH-like_sf"/>
</dbReference>
<dbReference type="GO" id="GO:0015074">
    <property type="term" value="P:DNA integration"/>
    <property type="evidence" value="ECO:0007669"/>
    <property type="project" value="InterPro"/>
</dbReference>
<dbReference type="InterPro" id="IPR056924">
    <property type="entry name" value="SH3_Tf2-1"/>
</dbReference>
<dbReference type="SUPFAM" id="SSF53098">
    <property type="entry name" value="Ribonuclease H-like"/>
    <property type="match status" value="1"/>
</dbReference>
<evidence type="ECO:0000313" key="3">
    <source>
        <dbReference type="Proteomes" id="UP000265080"/>
    </source>
</evidence>
<dbReference type="InterPro" id="IPR001584">
    <property type="entry name" value="Integrase_cat-core"/>
</dbReference>
<dbReference type="InterPro" id="IPR050951">
    <property type="entry name" value="Retrovirus_Pol_polyprotein"/>
</dbReference>
<evidence type="ECO:0000313" key="2">
    <source>
        <dbReference type="Ensembl" id="ENSAPEP00000011354.1"/>
    </source>
</evidence>
<reference evidence="2 3" key="1">
    <citation type="submission" date="2018-03" db="EMBL/GenBank/DDBJ databases">
        <title>Finding Nemo's genes: A chromosome-scale reference assembly of the genome of the orange clownfish Amphiprion percula.</title>
        <authorList>
            <person name="Lehmann R."/>
        </authorList>
    </citation>
    <scope>NUCLEOTIDE SEQUENCE</scope>
</reference>
<dbReference type="OMA" id="FAINTMW"/>
<accession>A0A3P8SHI7</accession>
<dbReference type="STRING" id="161767.ENSAPEP00000011354"/>